<dbReference type="NCBIfam" id="TIGR00510">
    <property type="entry name" value="lipA"/>
    <property type="match status" value="1"/>
</dbReference>
<dbReference type="GO" id="GO:0009249">
    <property type="term" value="P:protein lipoylation"/>
    <property type="evidence" value="ECO:0007669"/>
    <property type="project" value="UniProtKB-UniRule"/>
</dbReference>
<dbReference type="InterPro" id="IPR006638">
    <property type="entry name" value="Elp3/MiaA/NifB-like_rSAM"/>
</dbReference>
<keyword evidence="5 8" id="KW-0408">Iron</keyword>
<dbReference type="SUPFAM" id="SSF102114">
    <property type="entry name" value="Radical SAM enzymes"/>
    <property type="match status" value="1"/>
</dbReference>
<dbReference type="EMBL" id="BLXX01000005">
    <property type="protein sequence ID" value="GFO59647.1"/>
    <property type="molecule type" value="Genomic_DNA"/>
</dbReference>
<dbReference type="GO" id="GO:0005737">
    <property type="term" value="C:cytoplasm"/>
    <property type="evidence" value="ECO:0007669"/>
    <property type="project" value="UniProtKB-SubCell"/>
</dbReference>
<evidence type="ECO:0000256" key="1">
    <source>
        <dbReference type="ARBA" id="ARBA00022485"/>
    </source>
</evidence>
<dbReference type="Proteomes" id="UP000556026">
    <property type="component" value="Unassembled WGS sequence"/>
</dbReference>
<evidence type="ECO:0000256" key="5">
    <source>
        <dbReference type="ARBA" id="ARBA00023004"/>
    </source>
</evidence>
<dbReference type="InterPro" id="IPR007197">
    <property type="entry name" value="rSAM"/>
</dbReference>
<evidence type="ECO:0000256" key="8">
    <source>
        <dbReference type="HAMAP-Rule" id="MF_00206"/>
    </source>
</evidence>
<organism evidence="10 11">
    <name type="scientific">Geomonas silvestris</name>
    <dbReference type="NCBI Taxonomy" id="2740184"/>
    <lineage>
        <taxon>Bacteria</taxon>
        <taxon>Pseudomonadati</taxon>
        <taxon>Thermodesulfobacteriota</taxon>
        <taxon>Desulfuromonadia</taxon>
        <taxon>Geobacterales</taxon>
        <taxon>Geobacteraceae</taxon>
        <taxon>Geomonas</taxon>
    </lineage>
</organism>
<dbReference type="AlphaFoldDB" id="A0A6V8MI96"/>
<keyword evidence="11" id="KW-1185">Reference proteome</keyword>
<dbReference type="Gene3D" id="3.20.20.70">
    <property type="entry name" value="Aldolase class I"/>
    <property type="match status" value="1"/>
</dbReference>
<evidence type="ECO:0000256" key="3">
    <source>
        <dbReference type="ARBA" id="ARBA00022691"/>
    </source>
</evidence>
<accession>A0A6V8MI96</accession>
<dbReference type="InterPro" id="IPR058240">
    <property type="entry name" value="rSAM_sf"/>
</dbReference>
<dbReference type="SFLD" id="SFLDF00271">
    <property type="entry name" value="lipoyl_synthase"/>
    <property type="match status" value="1"/>
</dbReference>
<evidence type="ECO:0000259" key="9">
    <source>
        <dbReference type="PROSITE" id="PS51918"/>
    </source>
</evidence>
<dbReference type="InterPro" id="IPR013785">
    <property type="entry name" value="Aldolase_TIM"/>
</dbReference>
<keyword evidence="6 8" id="KW-0411">Iron-sulfur</keyword>
<evidence type="ECO:0000256" key="4">
    <source>
        <dbReference type="ARBA" id="ARBA00022723"/>
    </source>
</evidence>
<feature type="binding site" evidence="8">
    <location>
        <position position="65"/>
    </location>
    <ligand>
        <name>[4Fe-4S] cluster</name>
        <dbReference type="ChEBI" id="CHEBI:49883"/>
        <label>2</label>
        <note>4Fe-4S-S-AdoMet</note>
    </ligand>
</feature>
<dbReference type="UniPathway" id="UPA00538">
    <property type="reaction ID" value="UER00593"/>
</dbReference>
<keyword evidence="2 8" id="KW-0808">Transferase</keyword>
<protein>
    <recommendedName>
        <fullName evidence="8">Lipoyl synthase</fullName>
        <ecNumber evidence="8">2.8.1.8</ecNumber>
    </recommendedName>
    <alternativeName>
        <fullName evidence="8">Lip-syn</fullName>
        <shortName evidence="8">LS</shortName>
    </alternativeName>
    <alternativeName>
        <fullName evidence="8">Lipoate synthase</fullName>
    </alternativeName>
    <alternativeName>
        <fullName evidence="8">Lipoic acid synthase</fullName>
    </alternativeName>
    <alternativeName>
        <fullName evidence="8">Sulfur insertion protein LipA</fullName>
    </alternativeName>
</protein>
<dbReference type="HAMAP" id="MF_00206">
    <property type="entry name" value="Lipoyl_synth"/>
    <property type="match status" value="1"/>
</dbReference>
<dbReference type="Pfam" id="PF04055">
    <property type="entry name" value="Radical_SAM"/>
    <property type="match status" value="1"/>
</dbReference>
<dbReference type="EC" id="2.8.1.8" evidence="8"/>
<dbReference type="SMART" id="SM00729">
    <property type="entry name" value="Elp3"/>
    <property type="match status" value="1"/>
</dbReference>
<dbReference type="PIRSF" id="PIRSF005963">
    <property type="entry name" value="Lipoyl_synth"/>
    <property type="match status" value="1"/>
</dbReference>
<gene>
    <name evidence="8 10" type="primary">lipA</name>
    <name evidence="10" type="ORF">GMST_19720</name>
</gene>
<dbReference type="GO" id="GO:0051539">
    <property type="term" value="F:4 iron, 4 sulfur cluster binding"/>
    <property type="evidence" value="ECO:0007669"/>
    <property type="project" value="UniProtKB-UniRule"/>
</dbReference>
<comment type="similarity">
    <text evidence="8">Belongs to the radical SAM superfamily. Lipoyl synthase family.</text>
</comment>
<feature type="binding site" evidence="8">
    <location>
        <position position="61"/>
    </location>
    <ligand>
        <name>[4Fe-4S] cluster</name>
        <dbReference type="ChEBI" id="CHEBI:49883"/>
        <label>2</label>
        <note>4Fe-4S-S-AdoMet</note>
    </ligand>
</feature>
<evidence type="ECO:0000256" key="7">
    <source>
        <dbReference type="ARBA" id="ARBA00047326"/>
    </source>
</evidence>
<dbReference type="RefSeq" id="WP_183354482.1">
    <property type="nucleotide sequence ID" value="NZ_BLXX01000005.1"/>
</dbReference>
<keyword evidence="8" id="KW-0963">Cytoplasm</keyword>
<comment type="catalytic activity">
    <reaction evidence="7 8">
        <text>[[Fe-S] cluster scaffold protein carrying a second [4Fe-4S](2+) cluster] + N(6)-octanoyl-L-lysyl-[protein] + 2 oxidized [2Fe-2S]-[ferredoxin] + 2 S-adenosyl-L-methionine + 4 H(+) = [[Fe-S] cluster scaffold protein] + N(6)-[(R)-dihydrolipoyl]-L-lysyl-[protein] + 4 Fe(3+) + 2 hydrogen sulfide + 2 5'-deoxyadenosine + 2 L-methionine + 2 reduced [2Fe-2S]-[ferredoxin]</text>
        <dbReference type="Rhea" id="RHEA:16585"/>
        <dbReference type="Rhea" id="RHEA-COMP:9928"/>
        <dbReference type="Rhea" id="RHEA-COMP:10000"/>
        <dbReference type="Rhea" id="RHEA-COMP:10001"/>
        <dbReference type="Rhea" id="RHEA-COMP:10475"/>
        <dbReference type="Rhea" id="RHEA-COMP:14568"/>
        <dbReference type="Rhea" id="RHEA-COMP:14569"/>
        <dbReference type="ChEBI" id="CHEBI:15378"/>
        <dbReference type="ChEBI" id="CHEBI:17319"/>
        <dbReference type="ChEBI" id="CHEBI:29034"/>
        <dbReference type="ChEBI" id="CHEBI:29919"/>
        <dbReference type="ChEBI" id="CHEBI:33722"/>
        <dbReference type="ChEBI" id="CHEBI:33737"/>
        <dbReference type="ChEBI" id="CHEBI:33738"/>
        <dbReference type="ChEBI" id="CHEBI:57844"/>
        <dbReference type="ChEBI" id="CHEBI:59789"/>
        <dbReference type="ChEBI" id="CHEBI:78809"/>
        <dbReference type="ChEBI" id="CHEBI:83100"/>
        <dbReference type="EC" id="2.8.1.8"/>
    </reaction>
</comment>
<sequence>MQMTRKPEWLQKKITPSAHGAMEGLLKELSLNTVCQQARCPNITECFSKHQATFLILGRICTRLCAFCSVTKETPQPLDPGEPASVAEAVRRLGLTHVVITSPTRDDLADGGAAAYAETVACIRGASPKTKVELLIPDLRGDFGALATVVASAPDILGHNLETVPRLYAIRSGADYQRSLELLAEAHRLNPELKTKSGLMLGLGEEEDEIFEVLEDLLATGCSYLSLGQYLAPSKLHQKVERFVEPELFEAYRLRALAMGFSHVESGPYVRSSYHADQYGAKEGAVPASAAPAGCGGTGQEGKK</sequence>
<keyword evidence="1 8" id="KW-0004">4Fe-4S</keyword>
<feature type="binding site" evidence="8">
    <location>
        <position position="273"/>
    </location>
    <ligand>
        <name>[4Fe-4S] cluster</name>
        <dbReference type="ChEBI" id="CHEBI:49883"/>
        <label>1</label>
    </ligand>
</feature>
<dbReference type="CDD" id="cd01335">
    <property type="entry name" value="Radical_SAM"/>
    <property type="match status" value="1"/>
</dbReference>
<keyword evidence="4 8" id="KW-0479">Metal-binding</keyword>
<feature type="binding site" evidence="8">
    <location>
        <position position="46"/>
    </location>
    <ligand>
        <name>[4Fe-4S] cluster</name>
        <dbReference type="ChEBI" id="CHEBI:49883"/>
        <label>1</label>
    </ligand>
</feature>
<reference evidence="11" key="1">
    <citation type="submission" date="2020-06" db="EMBL/GenBank/DDBJ databases">
        <title>Draft genomic sequence of Geomonas sp. Red330.</title>
        <authorList>
            <person name="Itoh H."/>
            <person name="Zhenxing X."/>
            <person name="Ushijima N."/>
            <person name="Masuda Y."/>
            <person name="Shiratori Y."/>
            <person name="Senoo K."/>
        </authorList>
    </citation>
    <scope>NUCLEOTIDE SEQUENCE [LARGE SCALE GENOMIC DNA]</scope>
    <source>
        <strain evidence="11">Red330</strain>
    </source>
</reference>
<dbReference type="NCBIfam" id="NF009544">
    <property type="entry name" value="PRK12928.1"/>
    <property type="match status" value="1"/>
</dbReference>
<comment type="subcellular location">
    <subcellularLocation>
        <location evidence="8">Cytoplasm</location>
    </subcellularLocation>
</comment>
<name>A0A6V8MI96_9BACT</name>
<dbReference type="PANTHER" id="PTHR10949:SF0">
    <property type="entry name" value="LIPOYL SYNTHASE, MITOCHONDRIAL"/>
    <property type="match status" value="1"/>
</dbReference>
<dbReference type="InterPro" id="IPR003698">
    <property type="entry name" value="Lipoyl_synth"/>
</dbReference>
<feature type="binding site" evidence="8">
    <location>
        <position position="40"/>
    </location>
    <ligand>
        <name>[4Fe-4S] cluster</name>
        <dbReference type="ChEBI" id="CHEBI:49883"/>
        <label>1</label>
    </ligand>
</feature>
<dbReference type="GO" id="GO:0046872">
    <property type="term" value="F:metal ion binding"/>
    <property type="evidence" value="ECO:0007669"/>
    <property type="project" value="UniProtKB-KW"/>
</dbReference>
<evidence type="ECO:0000313" key="11">
    <source>
        <dbReference type="Proteomes" id="UP000556026"/>
    </source>
</evidence>
<evidence type="ECO:0000313" key="10">
    <source>
        <dbReference type="EMBL" id="GFO59647.1"/>
    </source>
</evidence>
<proteinExistence type="inferred from homology"/>
<dbReference type="NCBIfam" id="NF004019">
    <property type="entry name" value="PRK05481.1"/>
    <property type="match status" value="1"/>
</dbReference>
<feature type="domain" description="Radical SAM core" evidence="9">
    <location>
        <begin position="47"/>
        <end position="262"/>
    </location>
</feature>
<dbReference type="PANTHER" id="PTHR10949">
    <property type="entry name" value="LIPOYL SYNTHASE"/>
    <property type="match status" value="1"/>
</dbReference>
<comment type="cofactor">
    <cofactor evidence="8">
        <name>[4Fe-4S] cluster</name>
        <dbReference type="ChEBI" id="CHEBI:49883"/>
    </cofactor>
    <text evidence="8">Binds 2 [4Fe-4S] clusters per subunit. One cluster is coordinated with 3 cysteines and an exchangeable S-adenosyl-L-methionine.</text>
</comment>
<comment type="caution">
    <text evidence="10">The sequence shown here is derived from an EMBL/GenBank/DDBJ whole genome shotgun (WGS) entry which is preliminary data.</text>
</comment>
<keyword evidence="3 8" id="KW-0949">S-adenosyl-L-methionine</keyword>
<comment type="function">
    <text evidence="8">Catalyzes the radical-mediated insertion of two sulfur atoms into the C-6 and C-8 positions of the octanoyl moiety bound to the lipoyl domains of lipoate-dependent enzymes, thereby converting the octanoylated domains into lipoylated derivatives.</text>
</comment>
<feature type="binding site" evidence="8">
    <location>
        <position position="68"/>
    </location>
    <ligand>
        <name>[4Fe-4S] cluster</name>
        <dbReference type="ChEBI" id="CHEBI:49883"/>
        <label>2</label>
        <note>4Fe-4S-S-AdoMet</note>
    </ligand>
</feature>
<dbReference type="GO" id="GO:0016992">
    <property type="term" value="F:lipoate synthase activity"/>
    <property type="evidence" value="ECO:0007669"/>
    <property type="project" value="UniProtKB-UniRule"/>
</dbReference>
<dbReference type="PROSITE" id="PS51918">
    <property type="entry name" value="RADICAL_SAM"/>
    <property type="match status" value="1"/>
</dbReference>
<evidence type="ECO:0000256" key="6">
    <source>
        <dbReference type="ARBA" id="ARBA00023014"/>
    </source>
</evidence>
<dbReference type="SFLD" id="SFLDS00029">
    <property type="entry name" value="Radical_SAM"/>
    <property type="match status" value="1"/>
</dbReference>
<dbReference type="SFLD" id="SFLDG01058">
    <property type="entry name" value="lipoyl_synthase_like"/>
    <property type="match status" value="1"/>
</dbReference>
<evidence type="ECO:0000256" key="2">
    <source>
        <dbReference type="ARBA" id="ARBA00022679"/>
    </source>
</evidence>
<feature type="binding site" evidence="8">
    <location>
        <position position="35"/>
    </location>
    <ligand>
        <name>[4Fe-4S] cluster</name>
        <dbReference type="ChEBI" id="CHEBI:49883"/>
        <label>1</label>
    </ligand>
</feature>
<comment type="pathway">
    <text evidence="8">Protein modification; protein lipoylation via endogenous pathway; protein N(6)-(lipoyl)lysine from octanoyl-[acyl-carrier-protein]: step 2/2.</text>
</comment>